<keyword evidence="3" id="KW-1185">Reference proteome</keyword>
<reference evidence="2 3" key="1">
    <citation type="journal article" date="2008" name="J. Bacteriol.">
        <title>'Candidatus Cloacamonas acidaminovorans': genome sequence reconstruction provides a first glimpse of a new bacterial division.</title>
        <authorList>
            <person name="Pelletier E."/>
            <person name="Kreimeyer A."/>
            <person name="Bocs S."/>
            <person name="Rouy Z."/>
            <person name="Gyapay G."/>
            <person name="Chouari R."/>
            <person name="Riviere D."/>
            <person name="Ganesan A."/>
            <person name="Daegelen P."/>
            <person name="Sghir A."/>
            <person name="Cohen G.N."/>
            <person name="Medigue C."/>
            <person name="Weissenbach J."/>
            <person name="Le Paslier D."/>
        </authorList>
    </citation>
    <scope>NUCLEOTIDE SEQUENCE [LARGE SCALE GENOMIC DNA]</scope>
    <source>
        <strain evidence="3">Evry</strain>
    </source>
</reference>
<feature type="signal peptide" evidence="1">
    <location>
        <begin position="1"/>
        <end position="18"/>
    </location>
</feature>
<dbReference type="PROSITE" id="PS51257">
    <property type="entry name" value="PROKAR_LIPOPROTEIN"/>
    <property type="match status" value="1"/>
</dbReference>
<keyword evidence="1" id="KW-0732">Signal</keyword>
<name>B0VIN0_CLOAI</name>
<accession>B0VIN0</accession>
<proteinExistence type="predicted"/>
<evidence type="ECO:0000313" key="3">
    <source>
        <dbReference type="Proteomes" id="UP000002019"/>
    </source>
</evidence>
<dbReference type="AlphaFoldDB" id="B0VIN0"/>
<dbReference type="Proteomes" id="UP000002019">
    <property type="component" value="Chromosome"/>
</dbReference>
<dbReference type="Gene3D" id="3.10.28.20">
    <property type="entry name" value="Acetamidase/Formamidase-like domains"/>
    <property type="match status" value="1"/>
</dbReference>
<evidence type="ECO:0000313" key="2">
    <source>
        <dbReference type="EMBL" id="CAO81171.1"/>
    </source>
</evidence>
<gene>
    <name evidence="2" type="ordered locus">CLOAM1315</name>
</gene>
<organism evidence="2 3">
    <name type="scientific">Cloacimonas acidaminovorans (strain Evry)</name>
    <dbReference type="NCBI Taxonomy" id="459349"/>
    <lineage>
        <taxon>Bacteria</taxon>
        <taxon>Pseudomonadati</taxon>
        <taxon>Candidatus Cloacimonadota</taxon>
        <taxon>Candidatus Cloacimonadia</taxon>
        <taxon>Candidatus Cloacimonadales</taxon>
        <taxon>Candidatus Cloacimonadaceae</taxon>
        <taxon>Candidatus Cloacimonas</taxon>
    </lineage>
</organism>
<evidence type="ECO:0000256" key="1">
    <source>
        <dbReference type="SAM" id="SignalP"/>
    </source>
</evidence>
<dbReference type="eggNOG" id="ENOG5032QUA">
    <property type="taxonomic scope" value="Bacteria"/>
</dbReference>
<dbReference type="STRING" id="459349.CLOAM1315"/>
<feature type="chain" id="PRO_5002755466" description="Lipoprotein" evidence="1">
    <location>
        <begin position="19"/>
        <end position="445"/>
    </location>
</feature>
<dbReference type="HOGENOM" id="CLU_614955_0_0_0"/>
<sequence>MKRFLYLLLLIFTACSMAKRQPEWIVERPYNNEYYIAIVKVPRKAPNYVELARNNAILEISTQISVQIDSDIALKETEENGIPSSEIISRIRSSSKNILKDLQLVGTYETKNDYWAYYRLSKSEYSAWRKAQCNQAMAQALNLLADFDSSTSNIASGIASLLHGLELIVDYTDMDLTTLYKGNEINLYNELFYRLNRLPENLSVKFATNEIDIVAKQRERKTVNIAVSYKTVSKEYPCSNFPVCFNFSSGKGEIIPQAITDENGKAELIINHITSFSNPQFIEAKPNKDFWLVGRENTVVKTMFNNLQFMPAILKLNVRRPKAYLEYSFDNTPGTDFRNILVKKLQDLDLEVTENQNTSDYTFKVDIYNRSTNYLPLLNQYSATADAYIELLQTGNGKSIYNTNITGIKSTASLPEIARKMSELNAVNEICDKVMFMLVEQYIMF</sequence>
<dbReference type="KEGG" id="caci:CLOAM1315"/>
<evidence type="ECO:0008006" key="4">
    <source>
        <dbReference type="Google" id="ProtNLM"/>
    </source>
</evidence>
<protein>
    <recommendedName>
        <fullName evidence="4">Lipoprotein</fullName>
    </recommendedName>
</protein>
<dbReference type="EMBL" id="CU466930">
    <property type="protein sequence ID" value="CAO81171.1"/>
    <property type="molecule type" value="Genomic_DNA"/>
</dbReference>